<keyword evidence="1" id="KW-1133">Transmembrane helix</keyword>
<dbReference type="GO" id="GO:0015628">
    <property type="term" value="P:protein secretion by the type II secretion system"/>
    <property type="evidence" value="ECO:0007669"/>
    <property type="project" value="TreeGrafter"/>
</dbReference>
<proteinExistence type="predicted"/>
<dbReference type="GO" id="GO:0015627">
    <property type="term" value="C:type II protein secretion system complex"/>
    <property type="evidence" value="ECO:0007669"/>
    <property type="project" value="TreeGrafter"/>
</dbReference>
<sequence>MKAYLKFSKKELLGLCLLLFVILFFAVAPFIRQHTNMPLDERDRAALNALTTAPNTSSEKDSLAEPARTGHYKSHQYPVPASKVILFNFDPNTLSEEGWLQLGLRERTIRTIINYRKKGGRFRKKEDLQKIYGLHPDEFERLSPYILITGPTYPVPAQTGARKAPQTIDVNTADILAYKTLYGIGSKLAARIVNYREKLGGFYTISQVGETYGVPDSTFRKISPLLRLNTPGVRQLDINTASYETLNAHPYISSKLAYLITKQRRTAPITSPEALRVLVAQTNDVFEKLEPYIRVEATEAQKH</sequence>
<gene>
    <name evidence="2" type="ORF">SAMN04487894_12032</name>
</gene>
<organism evidence="2 3">
    <name type="scientific">Niabella drilacis (strain DSM 25811 / CCM 8410 / CCUG 62505 / LMG 26954 / E90)</name>
    <dbReference type="NCBI Taxonomy" id="1285928"/>
    <lineage>
        <taxon>Bacteria</taxon>
        <taxon>Pseudomonadati</taxon>
        <taxon>Bacteroidota</taxon>
        <taxon>Chitinophagia</taxon>
        <taxon>Chitinophagales</taxon>
        <taxon>Chitinophagaceae</taxon>
        <taxon>Niabella</taxon>
    </lineage>
</organism>
<dbReference type="Gene3D" id="1.10.150.310">
    <property type="entry name" value="Tex RuvX-like domain-like"/>
    <property type="match status" value="1"/>
</dbReference>
<reference evidence="3" key="1">
    <citation type="submission" date="2016-10" db="EMBL/GenBank/DDBJ databases">
        <authorList>
            <person name="Varghese N."/>
            <person name="Submissions S."/>
        </authorList>
    </citation>
    <scope>NUCLEOTIDE SEQUENCE [LARGE SCALE GENOMIC DNA]</scope>
    <source>
        <strain evidence="3">DSM 25811 / CCM 8410 / LMG 26954 / E90</strain>
    </source>
</reference>
<dbReference type="RefSeq" id="WP_090392871.1">
    <property type="nucleotide sequence ID" value="NZ_FMZO01000020.1"/>
</dbReference>
<protein>
    <submittedName>
        <fullName evidence="2">DNA uptake protein ComE</fullName>
    </submittedName>
</protein>
<dbReference type="SUPFAM" id="SSF47781">
    <property type="entry name" value="RuvA domain 2-like"/>
    <property type="match status" value="3"/>
</dbReference>
<keyword evidence="1" id="KW-0812">Transmembrane</keyword>
<evidence type="ECO:0000256" key="1">
    <source>
        <dbReference type="SAM" id="Phobius"/>
    </source>
</evidence>
<dbReference type="PANTHER" id="PTHR21180">
    <property type="entry name" value="ENDONUCLEASE/EXONUCLEASE/PHOSPHATASE FAMILY DOMAIN-CONTAINING PROTEIN 1"/>
    <property type="match status" value="1"/>
</dbReference>
<evidence type="ECO:0000313" key="2">
    <source>
        <dbReference type="EMBL" id="SDE08174.1"/>
    </source>
</evidence>
<feature type="transmembrane region" description="Helical" evidence="1">
    <location>
        <begin position="12"/>
        <end position="31"/>
    </location>
</feature>
<dbReference type="Pfam" id="PF12836">
    <property type="entry name" value="HHH_3"/>
    <property type="match status" value="3"/>
</dbReference>
<dbReference type="InterPro" id="IPR051675">
    <property type="entry name" value="Endo/Exo/Phosphatase_dom_1"/>
</dbReference>
<evidence type="ECO:0000313" key="3">
    <source>
        <dbReference type="Proteomes" id="UP000198757"/>
    </source>
</evidence>
<dbReference type="AlphaFoldDB" id="A0A1G6ZZT0"/>
<accession>A0A1G6ZZT0</accession>
<dbReference type="Gene3D" id="1.10.150.320">
    <property type="entry name" value="Photosystem II 12 kDa extrinsic protein"/>
    <property type="match status" value="2"/>
</dbReference>
<dbReference type="Proteomes" id="UP000198757">
    <property type="component" value="Unassembled WGS sequence"/>
</dbReference>
<dbReference type="STRING" id="1285928.SAMN04487894_12032"/>
<dbReference type="EMBL" id="FMZO01000020">
    <property type="protein sequence ID" value="SDE08174.1"/>
    <property type="molecule type" value="Genomic_DNA"/>
</dbReference>
<keyword evidence="1" id="KW-0472">Membrane</keyword>
<dbReference type="InterPro" id="IPR010994">
    <property type="entry name" value="RuvA_2-like"/>
</dbReference>
<dbReference type="PANTHER" id="PTHR21180:SF32">
    <property type="entry name" value="ENDONUCLEASE_EXONUCLEASE_PHOSPHATASE FAMILY DOMAIN-CONTAINING PROTEIN 1"/>
    <property type="match status" value="1"/>
</dbReference>
<name>A0A1G6ZZT0_NIADE</name>
<dbReference type="OrthoDB" id="981124at2"/>
<keyword evidence="3" id="KW-1185">Reference proteome</keyword>